<reference evidence="1 2" key="1">
    <citation type="journal article" date="2006" name="Genome Res.">
        <title>Skewed genomic variability in strains of the toxigenic bacterial pathogen, Clostridium perfringens.</title>
        <authorList>
            <person name="Myers G.S."/>
            <person name="Rasko D.A."/>
            <person name="Cheung J.K."/>
            <person name="Ravel J."/>
            <person name="Seshadri R."/>
            <person name="Deboy R.T."/>
            <person name="Ren Q."/>
            <person name="Varga J."/>
            <person name="Awad M.M."/>
            <person name="Brinkac L.M."/>
            <person name="Daugherty S.C."/>
            <person name="Haft D.H."/>
            <person name="Dodson R.J."/>
            <person name="Madupu R."/>
            <person name="Nelson W.C."/>
            <person name="Rosovitz M.J."/>
            <person name="Sullivan S.A."/>
            <person name="Khouri H."/>
            <person name="Dimitrov G.I."/>
            <person name="Watkins K.L."/>
            <person name="Mulligan S."/>
            <person name="Benton J."/>
            <person name="Radune D."/>
            <person name="Fisher D.J."/>
            <person name="Atkins H.S."/>
            <person name="Hiscox T."/>
            <person name="Jost B.H."/>
            <person name="Billington S.J."/>
            <person name="Songer J.G."/>
            <person name="McClane B.A."/>
            <person name="Titball R.W."/>
            <person name="Rood J.I."/>
            <person name="Melville S.B."/>
            <person name="Paulsen I.T."/>
        </authorList>
    </citation>
    <scope>NUCLEOTIDE SEQUENCE [LARGE SCALE GENOMIC DNA]</scope>
    <source>
        <strain evidence="2">ATCC 13124 / DSM 756 / JCM 1290 / NCIMB 6125 / NCTC 8237 / S 107 / Type A</strain>
    </source>
</reference>
<keyword evidence="2" id="KW-1185">Reference proteome</keyword>
<dbReference type="HOGENOM" id="CLU_069338_0_0_9"/>
<evidence type="ECO:0000313" key="2">
    <source>
        <dbReference type="Proteomes" id="UP000001823"/>
    </source>
</evidence>
<dbReference type="eggNOG" id="COG3081">
    <property type="taxonomic scope" value="Bacteria"/>
</dbReference>
<dbReference type="GO" id="GO:0009295">
    <property type="term" value="C:nucleoid"/>
    <property type="evidence" value="ECO:0007669"/>
    <property type="project" value="InterPro"/>
</dbReference>
<dbReference type="EMBL" id="CP000246">
    <property type="protein sequence ID" value="ABG84679.1"/>
    <property type="molecule type" value="Genomic_DNA"/>
</dbReference>
<dbReference type="InterPro" id="IPR007358">
    <property type="entry name" value="Nucleoid_associated_NdpA"/>
</dbReference>
<dbReference type="Proteomes" id="UP000001823">
    <property type="component" value="Chromosome"/>
</dbReference>
<name>A0A0H2YUB4_CLOP1</name>
<dbReference type="RefSeq" id="WP_011590762.1">
    <property type="nucleotide sequence ID" value="NC_008261.1"/>
</dbReference>
<proteinExistence type="predicted"/>
<sequence>MEYVNDINIIEAVIHILDSNSDEPILNEYKLELTDEIYKFIYKHVEKGLKSEDLKYAVFNPERHIVKEVSQDFLNGVNNDIVEVSKELARQMFYIMKANINIPSCDLLTVSISTDQGPMLGILKMDYIKNFTHKVDFVHDKIGIGIVEQAAGLPASGQKVQKCAFIKPIREDQKVNLMVIDKKKKSSEGDELSLNYFVDNYLGCTVFQNERDMTKTFVKATEEWTRNNIIEDAEKAEGIRSKIKNKLKEEEIINIEELSRELFNEEEPILKNDFTTFVRGHGLENDVEVDKLWIEKKMKRTRLKIDKEIDLYIDDEAYHDDSKFEIVRNGDGSINMVIKNIKNYIEK</sequence>
<evidence type="ECO:0000313" key="1">
    <source>
        <dbReference type="EMBL" id="ABG84679.1"/>
    </source>
</evidence>
<dbReference type="STRING" id="195103.CPF_1558"/>
<dbReference type="PaxDb" id="195103-CPF_1558"/>
<organism evidence="1 2">
    <name type="scientific">Clostridium perfringens (strain ATCC 13124 / DSM 756 / JCM 1290 / NCIMB 6125 / NCTC 8237 / Type A)</name>
    <dbReference type="NCBI Taxonomy" id="195103"/>
    <lineage>
        <taxon>Bacteria</taxon>
        <taxon>Bacillati</taxon>
        <taxon>Bacillota</taxon>
        <taxon>Clostridia</taxon>
        <taxon>Eubacteriales</taxon>
        <taxon>Clostridiaceae</taxon>
        <taxon>Clostridium</taxon>
    </lineage>
</organism>
<dbReference type="Pfam" id="PF04245">
    <property type="entry name" value="NA37"/>
    <property type="match status" value="1"/>
</dbReference>
<evidence type="ECO:0008006" key="3">
    <source>
        <dbReference type="Google" id="ProtNLM"/>
    </source>
</evidence>
<protein>
    <recommendedName>
        <fullName evidence="3">Nucleoid-associated protein</fullName>
    </recommendedName>
</protein>
<accession>A0A0H2YUB4</accession>
<dbReference type="KEGG" id="cpf:CPF_1558"/>
<dbReference type="AlphaFoldDB" id="A0A0H2YUB4"/>
<gene>
    <name evidence="1" type="ordered locus">CPF_1558</name>
</gene>